<keyword evidence="1" id="KW-0378">Hydrolase</keyword>
<evidence type="ECO:0000313" key="1">
    <source>
        <dbReference type="EMBL" id="ANY19358.1"/>
    </source>
</evidence>
<dbReference type="PATRIC" id="fig|692370.5.peg.847"/>
<dbReference type="Proteomes" id="UP000092932">
    <property type="component" value="Chromosome"/>
</dbReference>
<reference evidence="1 2" key="1">
    <citation type="submission" date="2016-07" db="EMBL/GenBank/DDBJ databases">
        <title>Complete genome sequence of Altererythrobacter dongtanensis KCTC 22672, a type strain with esterase isolated from tidal flat.</title>
        <authorList>
            <person name="Cheng H."/>
            <person name="Wu Y.-H."/>
            <person name="Zhou P."/>
            <person name="Huo Y.-Y."/>
            <person name="Wang C.-S."/>
            <person name="Xu X.-W."/>
        </authorList>
    </citation>
    <scope>NUCLEOTIDE SEQUENCE [LARGE SCALE GENOMIC DNA]</scope>
    <source>
        <strain evidence="1 2">KCTC 22672</strain>
    </source>
</reference>
<dbReference type="InterPro" id="IPR009645">
    <property type="entry name" value="GguC"/>
</dbReference>
<proteinExistence type="predicted"/>
<dbReference type="NCBIfam" id="NF040903">
    <property type="entry name" value="GguC"/>
    <property type="match status" value="1"/>
</dbReference>
<dbReference type="OrthoDB" id="108649at2"/>
<organism evidence="1 2">
    <name type="scientific">Tsuneonella dongtanensis</name>
    <dbReference type="NCBI Taxonomy" id="692370"/>
    <lineage>
        <taxon>Bacteria</taxon>
        <taxon>Pseudomonadati</taxon>
        <taxon>Pseudomonadota</taxon>
        <taxon>Alphaproteobacteria</taxon>
        <taxon>Sphingomonadales</taxon>
        <taxon>Erythrobacteraceae</taxon>
        <taxon>Tsuneonella</taxon>
    </lineage>
</organism>
<keyword evidence="2" id="KW-1185">Reference proteome</keyword>
<dbReference type="EMBL" id="CP016591">
    <property type="protein sequence ID" value="ANY19358.1"/>
    <property type="molecule type" value="Genomic_DNA"/>
</dbReference>
<protein>
    <submittedName>
        <fullName evidence="1">Fumarylacetoacetate (FAA) hydrolase family protein</fullName>
    </submittedName>
</protein>
<dbReference type="STRING" id="692370.A6F68_00832"/>
<dbReference type="InterPro" id="IPR036663">
    <property type="entry name" value="Fumarylacetoacetase_C_sf"/>
</dbReference>
<evidence type="ECO:0000313" key="2">
    <source>
        <dbReference type="Proteomes" id="UP000092932"/>
    </source>
</evidence>
<dbReference type="Gene3D" id="3.90.850.10">
    <property type="entry name" value="Fumarylacetoacetase-like, C-terminal domain"/>
    <property type="match status" value="1"/>
</dbReference>
<accession>A0A1B2ABA6</accession>
<dbReference type="SUPFAM" id="SSF56529">
    <property type="entry name" value="FAH"/>
    <property type="match status" value="1"/>
</dbReference>
<dbReference type="KEGG" id="ado:A6F68_00832"/>
<name>A0A1B2ABA6_9SPHN</name>
<dbReference type="PIRSF" id="PIRSF033905">
    <property type="entry name" value="UCP033905"/>
    <property type="match status" value="1"/>
</dbReference>
<gene>
    <name evidence="1" type="ORF">A6F68_00832</name>
</gene>
<dbReference type="AlphaFoldDB" id="A0A1B2ABA6"/>
<dbReference type="GO" id="GO:0016787">
    <property type="term" value="F:hydrolase activity"/>
    <property type="evidence" value="ECO:0007669"/>
    <property type="project" value="UniProtKB-KW"/>
</dbReference>
<sequence length="333" mass="35894">MLIYAYRDADGTERLCMQRDAESAACTLLGSGSLYELAVDADRKRIALVDAVAAIVDETAQVDLAQLARDGRLLSPIRHPDPAHMYLTGTGLTHRASAESRDRMHAASTAGNDTDTIRMYRIGEEGGRCDDDAPGAAPEWFYKGDGSTLVAPGAALESPCFALDGGEETEVAGIYLIGHDGTPRRIGFALANEFSDHVIEKANYLYLAHSKLRPSSIGPAILLGDLPETIAGSTRIRRGGETIWEAPFASGEAHMCHEVANLEHHHFKYELFRRPGDLHVHYFGAATVSFGDGITIEAGDTIEIASEAFGAPLFNTVTRSAADSRKLVRVTPL</sequence>